<dbReference type="AlphaFoldDB" id="A0A1W0WGK1"/>
<feature type="region of interest" description="Disordered" evidence="7">
    <location>
        <begin position="59"/>
        <end position="136"/>
    </location>
</feature>
<comment type="caution">
    <text evidence="9">The sequence shown here is derived from an EMBL/GenBank/DDBJ whole genome shotgun (WGS) entry which is preliminary data.</text>
</comment>
<evidence type="ECO:0000256" key="6">
    <source>
        <dbReference type="RuleBase" id="RU000682"/>
    </source>
</evidence>
<evidence type="ECO:0000256" key="5">
    <source>
        <dbReference type="PROSITE-ProRule" id="PRU00108"/>
    </source>
</evidence>
<evidence type="ECO:0000256" key="1">
    <source>
        <dbReference type="ARBA" id="ARBA00004123"/>
    </source>
</evidence>
<dbReference type="PROSITE" id="PS50071">
    <property type="entry name" value="HOMEOBOX_2"/>
    <property type="match status" value="1"/>
</dbReference>
<evidence type="ECO:0000313" key="10">
    <source>
        <dbReference type="Proteomes" id="UP000192578"/>
    </source>
</evidence>
<evidence type="ECO:0000256" key="7">
    <source>
        <dbReference type="SAM" id="MobiDB-lite"/>
    </source>
</evidence>
<reference evidence="10" key="1">
    <citation type="submission" date="2017-01" db="EMBL/GenBank/DDBJ databases">
        <title>Comparative genomics of anhydrobiosis in the tardigrade Hypsibius dujardini.</title>
        <authorList>
            <person name="Yoshida Y."/>
            <person name="Koutsovoulos G."/>
            <person name="Laetsch D."/>
            <person name="Stevens L."/>
            <person name="Kumar S."/>
            <person name="Horikawa D."/>
            <person name="Ishino K."/>
            <person name="Komine S."/>
            <person name="Tomita M."/>
            <person name="Blaxter M."/>
            <person name="Arakawa K."/>
        </authorList>
    </citation>
    <scope>NUCLEOTIDE SEQUENCE [LARGE SCALE GENOMIC DNA]</scope>
    <source>
        <strain evidence="10">Z151</strain>
    </source>
</reference>
<evidence type="ECO:0000256" key="4">
    <source>
        <dbReference type="ARBA" id="ARBA00023242"/>
    </source>
</evidence>
<feature type="compositionally biased region" description="Basic and acidic residues" evidence="7">
    <location>
        <begin position="1"/>
        <end position="10"/>
    </location>
</feature>
<dbReference type="SUPFAM" id="SSF46689">
    <property type="entry name" value="Homeodomain-like"/>
    <property type="match status" value="1"/>
</dbReference>
<feature type="region of interest" description="Disordered" evidence="7">
    <location>
        <begin position="302"/>
        <end position="330"/>
    </location>
</feature>
<dbReference type="PRINTS" id="PR00024">
    <property type="entry name" value="HOMEOBOX"/>
</dbReference>
<dbReference type="CDD" id="cd00086">
    <property type="entry name" value="homeodomain"/>
    <property type="match status" value="1"/>
</dbReference>
<evidence type="ECO:0000313" key="9">
    <source>
        <dbReference type="EMBL" id="OQV14336.1"/>
    </source>
</evidence>
<feature type="DNA-binding region" description="Homeobox" evidence="5">
    <location>
        <begin position="127"/>
        <end position="186"/>
    </location>
</feature>
<dbReference type="PANTHER" id="PTHR24333:SF5">
    <property type="entry name" value="VENT HOMEOBOX"/>
    <property type="match status" value="1"/>
</dbReference>
<dbReference type="InterPro" id="IPR009057">
    <property type="entry name" value="Homeodomain-like_sf"/>
</dbReference>
<dbReference type="Gene3D" id="1.10.10.60">
    <property type="entry name" value="Homeodomain-like"/>
    <property type="match status" value="1"/>
</dbReference>
<dbReference type="PANTHER" id="PTHR24333">
    <property type="entry name" value="HOMEO BOX HB9 LIKE A-RELATED"/>
    <property type="match status" value="1"/>
</dbReference>
<keyword evidence="10" id="KW-1185">Reference proteome</keyword>
<feature type="compositionally biased region" description="Polar residues" evidence="7">
    <location>
        <begin position="61"/>
        <end position="73"/>
    </location>
</feature>
<evidence type="ECO:0000256" key="2">
    <source>
        <dbReference type="ARBA" id="ARBA00023125"/>
    </source>
</evidence>
<dbReference type="InterPro" id="IPR020479">
    <property type="entry name" value="HD_metazoa"/>
</dbReference>
<dbReference type="GO" id="GO:0005634">
    <property type="term" value="C:nucleus"/>
    <property type="evidence" value="ECO:0007669"/>
    <property type="project" value="UniProtKB-SubCell"/>
</dbReference>
<dbReference type="EMBL" id="MTYJ01000106">
    <property type="protein sequence ID" value="OQV14336.1"/>
    <property type="molecule type" value="Genomic_DNA"/>
</dbReference>
<sequence>MDRDNGERSSSKSPLDMTAHPAHPQPLTSPSITSHVKVTSSNCAPQNLSMRHSFLIKDILSQVNPRQQESSRSGAGDGMGAGTFPPGSQEDGDSDVQSELSDTESKDDHDGADSTATSRNSPKGKKSRKARTAFTDSQLQTLEKRFERQKYLSVQDRMELAASLSLSDAQVKCWFQNRRTKWKRQTSVTIELLAEATGNYAAMQRMLQYWSCGGPAAMLAAPAAAYPAQNQLFQMQELYYRSLQQQQQQQQQVGGRVVGGPGGIPQMPMNPVTTRFWPTPANMTFPTGNSAPNVHLIASSTAVATPAAPASPPSRSTGIKTAAQSDDGTD</sequence>
<accession>A0A1W0WGK1</accession>
<feature type="domain" description="Homeobox" evidence="8">
    <location>
        <begin position="125"/>
        <end position="185"/>
    </location>
</feature>
<evidence type="ECO:0000256" key="3">
    <source>
        <dbReference type="ARBA" id="ARBA00023155"/>
    </source>
</evidence>
<feature type="compositionally biased region" description="Basic residues" evidence="7">
    <location>
        <begin position="122"/>
        <end position="131"/>
    </location>
</feature>
<organism evidence="9 10">
    <name type="scientific">Hypsibius exemplaris</name>
    <name type="common">Freshwater tardigrade</name>
    <dbReference type="NCBI Taxonomy" id="2072580"/>
    <lineage>
        <taxon>Eukaryota</taxon>
        <taxon>Metazoa</taxon>
        <taxon>Ecdysozoa</taxon>
        <taxon>Tardigrada</taxon>
        <taxon>Eutardigrada</taxon>
        <taxon>Parachela</taxon>
        <taxon>Hypsibioidea</taxon>
        <taxon>Hypsibiidae</taxon>
        <taxon>Hypsibius</taxon>
    </lineage>
</organism>
<dbReference type="GO" id="GO:0003677">
    <property type="term" value="F:DNA binding"/>
    <property type="evidence" value="ECO:0007669"/>
    <property type="project" value="UniProtKB-UniRule"/>
</dbReference>
<dbReference type="SMART" id="SM00389">
    <property type="entry name" value="HOX"/>
    <property type="match status" value="1"/>
</dbReference>
<dbReference type="InterPro" id="IPR050848">
    <property type="entry name" value="Homeobox_TF"/>
</dbReference>
<dbReference type="OrthoDB" id="6159439at2759"/>
<feature type="compositionally biased region" description="Basic and acidic residues" evidence="7">
    <location>
        <begin position="103"/>
        <end position="112"/>
    </location>
</feature>
<dbReference type="InterPro" id="IPR001356">
    <property type="entry name" value="HD"/>
</dbReference>
<evidence type="ECO:0000259" key="8">
    <source>
        <dbReference type="PROSITE" id="PS50071"/>
    </source>
</evidence>
<keyword evidence="2 5" id="KW-0238">DNA-binding</keyword>
<keyword evidence="4 5" id="KW-0539">Nucleus</keyword>
<dbReference type="Pfam" id="PF00046">
    <property type="entry name" value="Homeodomain"/>
    <property type="match status" value="1"/>
</dbReference>
<comment type="subcellular location">
    <subcellularLocation>
        <location evidence="1 5 6">Nucleus</location>
    </subcellularLocation>
</comment>
<feature type="compositionally biased region" description="Low complexity" evidence="7">
    <location>
        <begin position="302"/>
        <end position="317"/>
    </location>
</feature>
<feature type="compositionally biased region" description="Polar residues" evidence="7">
    <location>
        <begin position="318"/>
        <end position="330"/>
    </location>
</feature>
<feature type="region of interest" description="Disordered" evidence="7">
    <location>
        <begin position="1"/>
        <end position="46"/>
    </location>
</feature>
<name>A0A1W0WGK1_HYPEX</name>
<protein>
    <submittedName>
        <fullName evidence="9">BarH-like 1 homeobox protein</fullName>
    </submittedName>
</protein>
<keyword evidence="3 5" id="KW-0371">Homeobox</keyword>
<gene>
    <name evidence="9" type="ORF">BV898_11454</name>
</gene>
<feature type="compositionally biased region" description="Polar residues" evidence="7">
    <location>
        <begin position="26"/>
        <end position="46"/>
    </location>
</feature>
<dbReference type="Proteomes" id="UP000192578">
    <property type="component" value="Unassembled WGS sequence"/>
</dbReference>
<proteinExistence type="predicted"/>